<evidence type="ECO:0000256" key="9">
    <source>
        <dbReference type="SAM" id="MobiDB-lite"/>
    </source>
</evidence>
<evidence type="ECO:0000256" key="5">
    <source>
        <dbReference type="PIRSR" id="PIRSR634603-1"/>
    </source>
</evidence>
<dbReference type="InterPro" id="IPR029065">
    <property type="entry name" value="Enolase_C-like"/>
</dbReference>
<dbReference type="SUPFAM" id="SSF51604">
    <property type="entry name" value="Enolase C-terminal domain-like"/>
    <property type="match status" value="1"/>
</dbReference>
<dbReference type="InterPro" id="IPR018110">
    <property type="entry name" value="Mandel_Rmase/mucon_lact_enz_CS"/>
</dbReference>
<feature type="binding site" evidence="7">
    <location>
        <position position="219"/>
    </location>
    <ligand>
        <name>Mg(2+)</name>
        <dbReference type="ChEBI" id="CHEBI:18420"/>
    </ligand>
</feature>
<gene>
    <name evidence="11" type="ORF">CF394_11705</name>
</gene>
<evidence type="ECO:0000256" key="2">
    <source>
        <dbReference type="ARBA" id="ARBA00022723"/>
    </source>
</evidence>
<feature type="domain" description="Mandelate racemase/muconate lactonizing enzyme C-terminal" evidence="10">
    <location>
        <begin position="141"/>
        <end position="240"/>
    </location>
</feature>
<evidence type="ECO:0000256" key="8">
    <source>
        <dbReference type="RuleBase" id="RU366006"/>
    </source>
</evidence>
<feature type="binding site" evidence="7">
    <location>
        <position position="244"/>
    </location>
    <ligand>
        <name>Mg(2+)</name>
        <dbReference type="ChEBI" id="CHEBI:18420"/>
    </ligand>
</feature>
<dbReference type="InterPro" id="IPR034603">
    <property type="entry name" value="Dipeptide_epimerase"/>
</dbReference>
<dbReference type="SFLD" id="SFLDF00009">
    <property type="entry name" value="o-succinylbenzoate_synthase"/>
    <property type="match status" value="1"/>
</dbReference>
<proteinExistence type="inferred from homology"/>
<dbReference type="GO" id="GO:0009063">
    <property type="term" value="P:amino acid catabolic process"/>
    <property type="evidence" value="ECO:0007669"/>
    <property type="project" value="InterPro"/>
</dbReference>
<dbReference type="AlphaFoldDB" id="A0A264W1B7"/>
<evidence type="ECO:0000256" key="6">
    <source>
        <dbReference type="PIRSR" id="PIRSR634603-2"/>
    </source>
</evidence>
<dbReference type="SFLD" id="SFLDS00001">
    <property type="entry name" value="Enolase"/>
    <property type="match status" value="2"/>
</dbReference>
<evidence type="ECO:0000313" key="12">
    <source>
        <dbReference type="Proteomes" id="UP000217065"/>
    </source>
</evidence>
<sequence length="384" mass="42183">MLIHSIETQVAAVPLIKPFKTALRTVTVAETVIVKVTTEDGAVGWGEAPPTHVITGDSLASIQFVINSVFTPQLVGEDLRHAERIFSKLHRSLVGNSSAKAAVDMALHDLLGQLANQPLVELLGGYRSKIETDFTVSVNRPEEMAEDAKRYIQNGFNVLKVKVGLNEIQKDIERIRAIRQVVDPTVLIRLDANQGWSPREAVRAIRTMEDEGLNIELIEQPVKAHDIDGLKYVTDHVDTPIMADESVFSPQDALRVLQLRAADLINIKLMKAGGIYQAKKINTLAESFGIQCMVGSMIETKLGITAAAHFAASQPNITRFDFDAPLMLSEDIVKGGIIYQGRTIRFSDAPGLGVTDVRTNEERGNDNDNELGMRGLRSNRVDVT</sequence>
<dbReference type="InterPro" id="IPR029017">
    <property type="entry name" value="Enolase-like_N"/>
</dbReference>
<comment type="cofactor">
    <cofactor evidence="7 8">
        <name>Mg(2+)</name>
        <dbReference type="ChEBI" id="CHEBI:18420"/>
    </cofactor>
    <text evidence="7 8">Binds 1 Mg(2+) ion per subunit.</text>
</comment>
<feature type="binding site" evidence="6">
    <location>
        <position position="323"/>
    </location>
    <ligand>
        <name>substrate</name>
    </ligand>
</feature>
<dbReference type="Pfam" id="PF02746">
    <property type="entry name" value="MR_MLE_N"/>
    <property type="match status" value="1"/>
</dbReference>
<evidence type="ECO:0000256" key="4">
    <source>
        <dbReference type="ARBA" id="ARBA00023235"/>
    </source>
</evidence>
<feature type="binding site" evidence="6">
    <location>
        <position position="135"/>
    </location>
    <ligand>
        <name>substrate</name>
    </ligand>
</feature>
<evidence type="ECO:0000313" key="11">
    <source>
        <dbReference type="EMBL" id="OZS77388.1"/>
    </source>
</evidence>
<comment type="similarity">
    <text evidence="1 8">Belongs to the mandelate racemase/muconate lactonizing enzyme family.</text>
</comment>
<keyword evidence="4 8" id="KW-0413">Isomerase</keyword>
<feature type="binding site" evidence="6">
    <location>
        <position position="296"/>
    </location>
    <ligand>
        <name>substrate</name>
    </ligand>
</feature>
<dbReference type="FunFam" id="3.30.390.10:FF:000009">
    <property type="entry name" value="Hydrophobic dipeptide epimerase"/>
    <property type="match status" value="1"/>
</dbReference>
<dbReference type="CDD" id="cd03319">
    <property type="entry name" value="L-Ala-DL-Glu_epimerase"/>
    <property type="match status" value="1"/>
</dbReference>
<feature type="binding site" evidence="7">
    <location>
        <position position="191"/>
    </location>
    <ligand>
        <name>Mg(2+)</name>
        <dbReference type="ChEBI" id="CHEBI:18420"/>
    </ligand>
</feature>
<feature type="binding site" evidence="6">
    <location>
        <position position="160"/>
    </location>
    <ligand>
        <name>substrate</name>
    </ligand>
</feature>
<evidence type="ECO:0000259" key="10">
    <source>
        <dbReference type="SMART" id="SM00922"/>
    </source>
</evidence>
<evidence type="ECO:0000256" key="1">
    <source>
        <dbReference type="ARBA" id="ARBA00008031"/>
    </source>
</evidence>
<feature type="active site" description="Proton acceptor; specific for (S)-substrate epimerization" evidence="5">
    <location>
        <position position="268"/>
    </location>
</feature>
<feature type="binding site" evidence="6">
    <location>
        <position position="24"/>
    </location>
    <ligand>
        <name>substrate</name>
    </ligand>
</feature>
<organism evidence="11 12">
    <name type="scientific">Tetzosporium hominis</name>
    <dbReference type="NCBI Taxonomy" id="2020506"/>
    <lineage>
        <taxon>Bacteria</taxon>
        <taxon>Bacillati</taxon>
        <taxon>Bacillota</taxon>
        <taxon>Bacilli</taxon>
        <taxon>Bacillales</taxon>
        <taxon>Caryophanaceae</taxon>
        <taxon>Tetzosporium</taxon>
    </lineage>
</organism>
<dbReference type="Pfam" id="PF13378">
    <property type="entry name" value="MR_MLE_C"/>
    <property type="match status" value="1"/>
</dbReference>
<evidence type="ECO:0000256" key="7">
    <source>
        <dbReference type="PIRSR" id="PIRSR634603-3"/>
    </source>
</evidence>
<dbReference type="RefSeq" id="WP_094943872.1">
    <property type="nucleotide sequence ID" value="NZ_NOKQ01000252.1"/>
</dbReference>
<dbReference type="InterPro" id="IPR013341">
    <property type="entry name" value="Mandelate_racemase_N_dom"/>
</dbReference>
<comment type="caution">
    <text evidence="11">The sequence shown here is derived from an EMBL/GenBank/DDBJ whole genome shotgun (WGS) entry which is preliminary data.</text>
</comment>
<dbReference type="SFLD" id="SFLDG00180">
    <property type="entry name" value="muconate_cycloisomerase"/>
    <property type="match status" value="2"/>
</dbReference>
<keyword evidence="12" id="KW-1185">Reference proteome</keyword>
<dbReference type="Gene3D" id="3.30.390.10">
    <property type="entry name" value="Enolase-like, N-terminal domain"/>
    <property type="match status" value="1"/>
</dbReference>
<dbReference type="EMBL" id="NOKQ01000252">
    <property type="protein sequence ID" value="OZS77388.1"/>
    <property type="molecule type" value="Genomic_DNA"/>
</dbReference>
<dbReference type="PROSITE" id="PS00908">
    <property type="entry name" value="MR_MLE_1"/>
    <property type="match status" value="1"/>
</dbReference>
<accession>A0A264W1B7</accession>
<dbReference type="Proteomes" id="UP000217065">
    <property type="component" value="Unassembled WGS sequence"/>
</dbReference>
<dbReference type="SFLD" id="SFLDF00010">
    <property type="entry name" value="dipeptide_epimerase"/>
    <property type="match status" value="1"/>
</dbReference>
<dbReference type="PANTHER" id="PTHR48073">
    <property type="entry name" value="O-SUCCINYLBENZOATE SYNTHASE-RELATED"/>
    <property type="match status" value="1"/>
</dbReference>
<name>A0A264W1B7_9BACL</name>
<dbReference type="SMART" id="SM00922">
    <property type="entry name" value="MR_MLE"/>
    <property type="match status" value="1"/>
</dbReference>
<dbReference type="GO" id="GO:0006518">
    <property type="term" value="P:peptide metabolic process"/>
    <property type="evidence" value="ECO:0007669"/>
    <property type="project" value="UniProtKB-ARBA"/>
</dbReference>
<evidence type="ECO:0000256" key="3">
    <source>
        <dbReference type="ARBA" id="ARBA00022842"/>
    </source>
</evidence>
<keyword evidence="2 7" id="KW-0479">Metal-binding</keyword>
<feature type="binding site" evidence="6">
    <location>
        <position position="298"/>
    </location>
    <ligand>
        <name>substrate</name>
    </ligand>
</feature>
<protein>
    <recommendedName>
        <fullName evidence="8">Dipeptide epimerase</fullName>
        <ecNumber evidence="8">5.1.1.-</ecNumber>
    </recommendedName>
</protein>
<dbReference type="GO" id="GO:0000287">
    <property type="term" value="F:magnesium ion binding"/>
    <property type="evidence" value="ECO:0007669"/>
    <property type="project" value="UniProtKB-ARBA"/>
</dbReference>
<feature type="binding site" evidence="6">
    <location>
        <position position="321"/>
    </location>
    <ligand>
        <name>substrate</name>
    </ligand>
</feature>
<dbReference type="EC" id="5.1.1.-" evidence="8"/>
<dbReference type="InterPro" id="IPR036849">
    <property type="entry name" value="Enolase-like_C_sf"/>
</dbReference>
<keyword evidence="3 7" id="KW-0460">Magnesium</keyword>
<reference evidence="11 12" key="1">
    <citation type="submission" date="2017-07" db="EMBL/GenBank/DDBJ databases">
        <title>Tetzosporium hominis gen.nov. sp.nov.</title>
        <authorList>
            <person name="Tetz G."/>
            <person name="Tetz V."/>
        </authorList>
    </citation>
    <scope>NUCLEOTIDE SEQUENCE [LARGE SCALE GENOMIC DNA]</scope>
    <source>
        <strain evidence="11 12">VT-49</strain>
    </source>
</reference>
<feature type="active site" description="Proton acceptor; specific for (R)-substrate epimerization" evidence="5">
    <location>
        <position position="162"/>
    </location>
</feature>
<dbReference type="GO" id="GO:0016855">
    <property type="term" value="F:racemase and epimerase activity, acting on amino acids and derivatives"/>
    <property type="evidence" value="ECO:0007669"/>
    <property type="project" value="UniProtKB-UniRule"/>
</dbReference>
<dbReference type="SUPFAM" id="SSF54826">
    <property type="entry name" value="Enolase N-terminal domain-like"/>
    <property type="match status" value="1"/>
</dbReference>
<dbReference type="Gene3D" id="3.20.20.120">
    <property type="entry name" value="Enolase-like C-terminal domain"/>
    <property type="match status" value="1"/>
</dbReference>
<dbReference type="OrthoDB" id="9775391at2"/>
<dbReference type="PANTHER" id="PTHR48073:SF2">
    <property type="entry name" value="O-SUCCINYLBENZOATE SYNTHASE"/>
    <property type="match status" value="1"/>
</dbReference>
<dbReference type="InterPro" id="IPR013342">
    <property type="entry name" value="Mandelate_racemase_C"/>
</dbReference>
<feature type="region of interest" description="Disordered" evidence="9">
    <location>
        <begin position="358"/>
        <end position="384"/>
    </location>
</feature>